<comment type="subcellular location">
    <subcellularLocation>
        <location evidence="1">Secreted</location>
    </subcellularLocation>
</comment>
<evidence type="ECO:0000313" key="8">
    <source>
        <dbReference type="Proteomes" id="UP000765509"/>
    </source>
</evidence>
<keyword evidence="8" id="KW-1185">Reference proteome</keyword>
<dbReference type="InterPro" id="IPR050887">
    <property type="entry name" value="Beta-mannosidase_GH2"/>
</dbReference>
<dbReference type="GO" id="GO:0005576">
    <property type="term" value="C:extracellular region"/>
    <property type="evidence" value="ECO:0007669"/>
    <property type="project" value="UniProtKB-SubCell"/>
</dbReference>
<evidence type="ECO:0000256" key="3">
    <source>
        <dbReference type="ARBA" id="ARBA00022801"/>
    </source>
</evidence>
<evidence type="ECO:0000256" key="1">
    <source>
        <dbReference type="ARBA" id="ARBA00004613"/>
    </source>
</evidence>
<dbReference type="Gene3D" id="2.60.120.260">
    <property type="entry name" value="Galactose-binding domain-like"/>
    <property type="match status" value="1"/>
</dbReference>
<keyword evidence="5" id="KW-0732">Signal</keyword>
<gene>
    <name evidence="7" type="ORF">O181_088559</name>
</gene>
<evidence type="ECO:0000313" key="7">
    <source>
        <dbReference type="EMBL" id="MBW0548844.1"/>
    </source>
</evidence>
<dbReference type="InterPro" id="IPR054593">
    <property type="entry name" value="Beta-mannosidase-like_N2"/>
</dbReference>
<evidence type="ECO:0000256" key="5">
    <source>
        <dbReference type="SAM" id="SignalP"/>
    </source>
</evidence>
<dbReference type="Pfam" id="PF22666">
    <property type="entry name" value="Glyco_hydro_2_N2"/>
    <property type="match status" value="1"/>
</dbReference>
<dbReference type="OrthoDB" id="5419483at2759"/>
<dbReference type="Proteomes" id="UP000765509">
    <property type="component" value="Unassembled WGS sequence"/>
</dbReference>
<organism evidence="7 8">
    <name type="scientific">Austropuccinia psidii MF-1</name>
    <dbReference type="NCBI Taxonomy" id="1389203"/>
    <lineage>
        <taxon>Eukaryota</taxon>
        <taxon>Fungi</taxon>
        <taxon>Dikarya</taxon>
        <taxon>Basidiomycota</taxon>
        <taxon>Pucciniomycotina</taxon>
        <taxon>Pucciniomycetes</taxon>
        <taxon>Pucciniales</taxon>
        <taxon>Sphaerophragmiaceae</taxon>
        <taxon>Austropuccinia</taxon>
    </lineage>
</organism>
<keyword evidence="3" id="KW-0378">Hydrolase</keyword>
<keyword evidence="4" id="KW-0326">Glycosidase</keyword>
<dbReference type="GO" id="GO:0006516">
    <property type="term" value="P:glycoprotein catabolic process"/>
    <property type="evidence" value="ECO:0007669"/>
    <property type="project" value="TreeGrafter"/>
</dbReference>
<protein>
    <recommendedName>
        <fullName evidence="6">Beta-mannosidase-like galactose-binding domain-containing protein</fullName>
    </recommendedName>
</protein>
<evidence type="ECO:0000256" key="2">
    <source>
        <dbReference type="ARBA" id="ARBA00022525"/>
    </source>
</evidence>
<evidence type="ECO:0000256" key="4">
    <source>
        <dbReference type="ARBA" id="ARBA00023295"/>
    </source>
</evidence>
<feature type="domain" description="Beta-mannosidase-like galactose-binding" evidence="6">
    <location>
        <begin position="44"/>
        <end position="104"/>
    </location>
</feature>
<dbReference type="PANTHER" id="PTHR43730:SF5">
    <property type="entry name" value="BETA-MANNOSIDASE A"/>
    <property type="match status" value="1"/>
</dbReference>
<keyword evidence="2" id="KW-0964">Secreted</keyword>
<evidence type="ECO:0000259" key="6">
    <source>
        <dbReference type="Pfam" id="PF22666"/>
    </source>
</evidence>
<proteinExistence type="predicted"/>
<dbReference type="EMBL" id="AVOT02054100">
    <property type="protein sequence ID" value="MBW0548844.1"/>
    <property type="molecule type" value="Genomic_DNA"/>
</dbReference>
<dbReference type="PANTHER" id="PTHR43730">
    <property type="entry name" value="BETA-MANNOSIDASE"/>
    <property type="match status" value="1"/>
</dbReference>
<feature type="chain" id="PRO_5040378010" description="Beta-mannosidase-like galactose-binding domain-containing protein" evidence="5">
    <location>
        <begin position="24"/>
        <end position="115"/>
    </location>
</feature>
<accession>A0A9Q3IRY8</accession>
<sequence length="115" mass="12710">MFSSCLDLLWFCGLSIYASFVAAASSKHGLPLPSSHLSLSSFNWTLSNANRSIILSTPFLNQPHLTLINASIIDQPNIGLNEGTVRWVGEEEAWTWETTLQIGAHLHWTGVNRVC</sequence>
<dbReference type="AlphaFoldDB" id="A0A9Q3IRY8"/>
<feature type="signal peptide" evidence="5">
    <location>
        <begin position="1"/>
        <end position="23"/>
    </location>
</feature>
<reference evidence="7" key="1">
    <citation type="submission" date="2021-03" db="EMBL/GenBank/DDBJ databases">
        <title>Draft genome sequence of rust myrtle Austropuccinia psidii MF-1, a brazilian biotype.</title>
        <authorList>
            <person name="Quecine M.C."/>
            <person name="Pachon D.M.R."/>
            <person name="Bonatelli M.L."/>
            <person name="Correr F.H."/>
            <person name="Franceschini L.M."/>
            <person name="Leite T.F."/>
            <person name="Margarido G.R.A."/>
            <person name="Almeida C.A."/>
            <person name="Ferrarezi J.A."/>
            <person name="Labate C.A."/>
        </authorList>
    </citation>
    <scope>NUCLEOTIDE SEQUENCE</scope>
    <source>
        <strain evidence="7">MF-1</strain>
    </source>
</reference>
<name>A0A9Q3IRY8_9BASI</name>
<dbReference type="GO" id="GO:0004567">
    <property type="term" value="F:beta-mannosidase activity"/>
    <property type="evidence" value="ECO:0007669"/>
    <property type="project" value="TreeGrafter"/>
</dbReference>
<comment type="caution">
    <text evidence="7">The sequence shown here is derived from an EMBL/GenBank/DDBJ whole genome shotgun (WGS) entry which is preliminary data.</text>
</comment>